<evidence type="ECO:0000256" key="2">
    <source>
        <dbReference type="ARBA" id="ARBA00023015"/>
    </source>
</evidence>
<protein>
    <submittedName>
        <fullName evidence="6">LysR family transcriptional regulator</fullName>
    </submittedName>
</protein>
<evidence type="ECO:0000313" key="6">
    <source>
        <dbReference type="EMBL" id="RGX32932.1"/>
    </source>
</evidence>
<keyword evidence="4" id="KW-0804">Transcription</keyword>
<dbReference type="AlphaFoldDB" id="A0A413FKU8"/>
<sequence>MAVRRRQMEFRELNYLITIAEERSISKAAEKLFMAQSSLSQSLQSMEAELGGKLFIRTSTGVRPTQAGEIMLERARKMLVDYRQVRDIIQDMEELKAGQVEFGISTFRGSYLLPGALRSFKRLYPQIHVEITEANSMALEQLLIEGRLDLGLVVLPLTKLKSDVRLLMKDELVITAEADHPVLECARETVRNGQTVFYVELEDTIQFDYILSDYDTIMGAMARREFSRRGLVPRVVNGNLTAPFAAAMALSGLGLSFTYASCREPLKGARYLSIGKEGVFLDLALASPPGHYRSKAALALERQLIRVLGKGGGAGR</sequence>
<keyword evidence="2" id="KW-0805">Transcription regulation</keyword>
<dbReference type="PANTHER" id="PTHR30419:SF8">
    <property type="entry name" value="NITROGEN ASSIMILATION TRANSCRIPTIONAL ACTIVATOR-RELATED"/>
    <property type="match status" value="1"/>
</dbReference>
<evidence type="ECO:0000256" key="3">
    <source>
        <dbReference type="ARBA" id="ARBA00023125"/>
    </source>
</evidence>
<dbReference type="Proteomes" id="UP000283880">
    <property type="component" value="Unassembled WGS sequence"/>
</dbReference>
<proteinExistence type="inferred from homology"/>
<dbReference type="Gene3D" id="3.40.190.290">
    <property type="match status" value="1"/>
</dbReference>
<gene>
    <name evidence="6" type="ORF">DWV29_01555</name>
</gene>
<dbReference type="InterPro" id="IPR050950">
    <property type="entry name" value="HTH-type_LysR_regulators"/>
</dbReference>
<dbReference type="SUPFAM" id="SSF53850">
    <property type="entry name" value="Periplasmic binding protein-like II"/>
    <property type="match status" value="1"/>
</dbReference>
<dbReference type="FunFam" id="1.10.10.10:FF:000001">
    <property type="entry name" value="LysR family transcriptional regulator"/>
    <property type="match status" value="1"/>
</dbReference>
<dbReference type="InterPro" id="IPR036390">
    <property type="entry name" value="WH_DNA-bd_sf"/>
</dbReference>
<dbReference type="SUPFAM" id="SSF46785">
    <property type="entry name" value="Winged helix' DNA-binding domain"/>
    <property type="match status" value="1"/>
</dbReference>
<accession>A0A413FKU8</accession>
<dbReference type="PROSITE" id="PS50931">
    <property type="entry name" value="HTH_LYSR"/>
    <property type="match status" value="1"/>
</dbReference>
<dbReference type="PRINTS" id="PR00039">
    <property type="entry name" value="HTHLYSR"/>
</dbReference>
<dbReference type="Pfam" id="PF00126">
    <property type="entry name" value="HTH_1"/>
    <property type="match status" value="1"/>
</dbReference>
<dbReference type="Pfam" id="PF03466">
    <property type="entry name" value="LysR_substrate"/>
    <property type="match status" value="1"/>
</dbReference>
<evidence type="ECO:0000256" key="1">
    <source>
        <dbReference type="ARBA" id="ARBA00009437"/>
    </source>
</evidence>
<comment type="caution">
    <text evidence="6">The sequence shown here is derived from an EMBL/GenBank/DDBJ whole genome shotgun (WGS) entry which is preliminary data.</text>
</comment>
<reference evidence="6 7" key="1">
    <citation type="submission" date="2018-08" db="EMBL/GenBank/DDBJ databases">
        <title>A genome reference for cultivated species of the human gut microbiota.</title>
        <authorList>
            <person name="Zou Y."/>
            <person name="Xue W."/>
            <person name="Luo G."/>
        </authorList>
    </citation>
    <scope>NUCLEOTIDE SEQUENCE [LARGE SCALE GENOMIC DNA]</scope>
    <source>
        <strain evidence="6 7">AF04-15</strain>
    </source>
</reference>
<organism evidence="6 7">
    <name type="scientific">Enterocloster asparagiformis</name>
    <dbReference type="NCBI Taxonomy" id="333367"/>
    <lineage>
        <taxon>Bacteria</taxon>
        <taxon>Bacillati</taxon>
        <taxon>Bacillota</taxon>
        <taxon>Clostridia</taxon>
        <taxon>Lachnospirales</taxon>
        <taxon>Lachnospiraceae</taxon>
        <taxon>Enterocloster</taxon>
    </lineage>
</organism>
<dbReference type="InterPro" id="IPR000847">
    <property type="entry name" value="LysR_HTH_N"/>
</dbReference>
<dbReference type="PANTHER" id="PTHR30419">
    <property type="entry name" value="HTH-TYPE TRANSCRIPTIONAL REGULATOR YBHD"/>
    <property type="match status" value="1"/>
</dbReference>
<dbReference type="GO" id="GO:0005829">
    <property type="term" value="C:cytosol"/>
    <property type="evidence" value="ECO:0007669"/>
    <property type="project" value="TreeGrafter"/>
</dbReference>
<dbReference type="CDD" id="cd05466">
    <property type="entry name" value="PBP2_LTTR_substrate"/>
    <property type="match status" value="1"/>
</dbReference>
<keyword evidence="3" id="KW-0238">DNA-binding</keyword>
<comment type="similarity">
    <text evidence="1">Belongs to the LysR transcriptional regulatory family.</text>
</comment>
<dbReference type="InterPro" id="IPR036388">
    <property type="entry name" value="WH-like_DNA-bd_sf"/>
</dbReference>
<dbReference type="InterPro" id="IPR005119">
    <property type="entry name" value="LysR_subst-bd"/>
</dbReference>
<name>A0A413FKU8_9FIRM</name>
<dbReference type="GO" id="GO:0003677">
    <property type="term" value="F:DNA binding"/>
    <property type="evidence" value="ECO:0007669"/>
    <property type="project" value="UniProtKB-KW"/>
</dbReference>
<evidence type="ECO:0000259" key="5">
    <source>
        <dbReference type="PROSITE" id="PS50931"/>
    </source>
</evidence>
<evidence type="ECO:0000313" key="7">
    <source>
        <dbReference type="Proteomes" id="UP000283880"/>
    </source>
</evidence>
<evidence type="ECO:0000256" key="4">
    <source>
        <dbReference type="ARBA" id="ARBA00023163"/>
    </source>
</evidence>
<dbReference type="OrthoDB" id="9803735at2"/>
<dbReference type="Gene3D" id="1.10.10.10">
    <property type="entry name" value="Winged helix-like DNA-binding domain superfamily/Winged helix DNA-binding domain"/>
    <property type="match status" value="1"/>
</dbReference>
<feature type="domain" description="HTH lysR-type" evidence="5">
    <location>
        <begin position="8"/>
        <end position="65"/>
    </location>
</feature>
<dbReference type="GO" id="GO:0003700">
    <property type="term" value="F:DNA-binding transcription factor activity"/>
    <property type="evidence" value="ECO:0007669"/>
    <property type="project" value="InterPro"/>
</dbReference>
<dbReference type="EMBL" id="QSBM01000001">
    <property type="protein sequence ID" value="RGX32932.1"/>
    <property type="molecule type" value="Genomic_DNA"/>
</dbReference>